<dbReference type="Gene3D" id="3.10.20.90">
    <property type="entry name" value="Phosphatidylinositol 3-kinase Catalytic Subunit, Chain A, domain 1"/>
    <property type="match status" value="1"/>
</dbReference>
<reference evidence="2" key="1">
    <citation type="submission" date="2020-07" db="EMBL/GenBank/DDBJ databases">
        <title>Ethylene signaling mediates host invasion by parasitic plants.</title>
        <authorList>
            <person name="Yoshida S."/>
        </authorList>
    </citation>
    <scope>NUCLEOTIDE SEQUENCE</scope>
    <source>
        <strain evidence="2">Okayama</strain>
    </source>
</reference>
<dbReference type="PANTHER" id="PTHR31384">
    <property type="entry name" value="AUXIN RESPONSE FACTOR 4-RELATED"/>
    <property type="match status" value="1"/>
</dbReference>
<feature type="domain" description="PB1" evidence="1">
    <location>
        <begin position="54"/>
        <end position="144"/>
    </location>
</feature>
<comment type="caution">
    <text evidence="2">The sequence shown here is derived from an EMBL/GenBank/DDBJ whole genome shotgun (WGS) entry which is preliminary data.</text>
</comment>
<gene>
    <name evidence="2" type="ORF">PHJA_000208900</name>
</gene>
<name>A0A830B1W3_9LAMI</name>
<proteinExistence type="predicted"/>
<organism evidence="2 3">
    <name type="scientific">Phtheirospermum japonicum</name>
    <dbReference type="NCBI Taxonomy" id="374723"/>
    <lineage>
        <taxon>Eukaryota</taxon>
        <taxon>Viridiplantae</taxon>
        <taxon>Streptophyta</taxon>
        <taxon>Embryophyta</taxon>
        <taxon>Tracheophyta</taxon>
        <taxon>Spermatophyta</taxon>
        <taxon>Magnoliopsida</taxon>
        <taxon>eudicotyledons</taxon>
        <taxon>Gunneridae</taxon>
        <taxon>Pentapetalae</taxon>
        <taxon>asterids</taxon>
        <taxon>lamiids</taxon>
        <taxon>Lamiales</taxon>
        <taxon>Orobanchaceae</taxon>
        <taxon>Orobanchaceae incertae sedis</taxon>
        <taxon>Phtheirospermum</taxon>
    </lineage>
</organism>
<dbReference type="GO" id="GO:0003677">
    <property type="term" value="F:DNA binding"/>
    <property type="evidence" value="ECO:0007669"/>
    <property type="project" value="InterPro"/>
</dbReference>
<sequence length="146" mass="15717">MVFDNICNLKNADFQNLVGNFCSNQDVQSQITSASLADSQNFSLQEYADNSGGASSSNIQKASSVGRSINVSGFGNYDELRSKIERMFGLEGLLNDLSSGWNLVYVDFENDVLLVGVQQMGDEVMRLLNSVGVQGVNGLTSEVGCV</sequence>
<dbReference type="GO" id="GO:0006355">
    <property type="term" value="P:regulation of DNA-templated transcription"/>
    <property type="evidence" value="ECO:0007669"/>
    <property type="project" value="InterPro"/>
</dbReference>
<dbReference type="AlphaFoldDB" id="A0A830B1W3"/>
<dbReference type="EMBL" id="BMAC01000021">
    <property type="protein sequence ID" value="GFP80656.1"/>
    <property type="molecule type" value="Genomic_DNA"/>
</dbReference>
<protein>
    <submittedName>
        <fullName evidence="2">Auxin response factor 5</fullName>
    </submittedName>
</protein>
<dbReference type="GO" id="GO:0009725">
    <property type="term" value="P:response to hormone"/>
    <property type="evidence" value="ECO:0007669"/>
    <property type="project" value="InterPro"/>
</dbReference>
<dbReference type="InterPro" id="IPR053793">
    <property type="entry name" value="PB1-like"/>
</dbReference>
<keyword evidence="3" id="KW-1185">Reference proteome</keyword>
<dbReference type="PROSITE" id="PS51745">
    <property type="entry name" value="PB1"/>
    <property type="match status" value="1"/>
</dbReference>
<dbReference type="PANTHER" id="PTHR31384:SF10">
    <property type="entry name" value="AUXIN RESPONSE FACTOR 5"/>
    <property type="match status" value="1"/>
</dbReference>
<dbReference type="InterPro" id="IPR044835">
    <property type="entry name" value="ARF_plant"/>
</dbReference>
<evidence type="ECO:0000313" key="2">
    <source>
        <dbReference type="EMBL" id="GFP80656.1"/>
    </source>
</evidence>
<accession>A0A830B1W3</accession>
<dbReference type="OrthoDB" id="1934346at2759"/>
<evidence type="ECO:0000313" key="3">
    <source>
        <dbReference type="Proteomes" id="UP000653305"/>
    </source>
</evidence>
<dbReference type="Proteomes" id="UP000653305">
    <property type="component" value="Unassembled WGS sequence"/>
</dbReference>
<evidence type="ECO:0000259" key="1">
    <source>
        <dbReference type="PROSITE" id="PS51745"/>
    </source>
</evidence>